<comment type="caution">
    <text evidence="3">The sequence shown here is derived from an EMBL/GenBank/DDBJ whole genome shotgun (WGS) entry which is preliminary data.</text>
</comment>
<evidence type="ECO:0000256" key="1">
    <source>
        <dbReference type="SAM" id="SignalP"/>
    </source>
</evidence>
<evidence type="ECO:0000313" key="6">
    <source>
        <dbReference type="Proteomes" id="UP000305526"/>
    </source>
</evidence>
<name>A0A4R3YBA3_9PAST</name>
<dbReference type="Proteomes" id="UP000294619">
    <property type="component" value="Unassembled WGS sequence"/>
</dbReference>
<evidence type="ECO:0000313" key="4">
    <source>
        <dbReference type="EMBL" id="TNG91779.1"/>
    </source>
</evidence>
<evidence type="ECO:0000313" key="3">
    <source>
        <dbReference type="EMBL" id="TCV88014.1"/>
    </source>
</evidence>
<dbReference type="Proteomes" id="UP000305526">
    <property type="component" value="Unassembled WGS sequence"/>
</dbReference>
<dbReference type="InterPro" id="IPR016773">
    <property type="entry name" value="Fe3_uptake_reg_CjrA_prd"/>
</dbReference>
<feature type="signal peptide" evidence="1">
    <location>
        <begin position="1"/>
        <end position="27"/>
    </location>
</feature>
<dbReference type="InterPro" id="IPR007314">
    <property type="entry name" value="Cofac_haem-bd_dom"/>
</dbReference>
<evidence type="ECO:0000313" key="5">
    <source>
        <dbReference type="Proteomes" id="UP000294619"/>
    </source>
</evidence>
<dbReference type="CDD" id="cd14727">
    <property type="entry name" value="ChanN-like"/>
    <property type="match status" value="1"/>
</dbReference>
<feature type="domain" description="Haem-binding uptake Tiki superfamily ChaN" evidence="2">
    <location>
        <begin position="57"/>
        <end position="252"/>
    </location>
</feature>
<dbReference type="PIRSF" id="PIRSF020419">
    <property type="entry name" value="Fe_uptake_reg_CjrA_prd"/>
    <property type="match status" value="1"/>
</dbReference>
<gene>
    <name evidence="3" type="ORF">EDC16_104204</name>
    <name evidence="4" type="ORF">FHQ21_06520</name>
</gene>
<dbReference type="EMBL" id="VDGV01000047">
    <property type="protein sequence ID" value="TNG91779.1"/>
    <property type="molecule type" value="Genomic_DNA"/>
</dbReference>
<dbReference type="RefSeq" id="WP_132966364.1">
    <property type="nucleotide sequence ID" value="NZ_LEKL01000009.1"/>
</dbReference>
<dbReference type="EMBL" id="SMCP01000004">
    <property type="protein sequence ID" value="TCV88014.1"/>
    <property type="molecule type" value="Genomic_DNA"/>
</dbReference>
<dbReference type="SUPFAM" id="SSF159501">
    <property type="entry name" value="EreA/ChaN-like"/>
    <property type="match status" value="1"/>
</dbReference>
<sequence length="283" mass="32621">MYKKTTFIKRSLLGLLFFLCIGCTTLASKQQIKSQQNIQKTIFDVSQQRYIQIDDLVGQLAESKIILIGEKHTEKKHHQAQLRLITMLEERSLITGIALEMFPSIAQINLNRAQAVIRRQPTISDHEIATQLGWDSKWDWTQYRTLITYLSRSNINIYGANLSHEEINILLQGAYPLLGEKSTATEVKQAIRTLIVESHAIDYSDPLIDRLVEIQQFKDRRMAETLLKNNKPIFFIGGLHHIRKSIGIPLHLAEYLESNYKVIAMVENLSDIEMNDADYIWVL</sequence>
<keyword evidence="6" id="KW-1185">Reference proteome</keyword>
<keyword evidence="1" id="KW-0732">Signal</keyword>
<feature type="chain" id="PRO_5020920635" evidence="1">
    <location>
        <begin position="28"/>
        <end position="283"/>
    </location>
</feature>
<accession>A0A4R3YBA3</accession>
<protein>
    <submittedName>
        <fullName evidence="3">Putative iron-regulated protein</fullName>
    </submittedName>
</protein>
<dbReference type="Gene3D" id="3.40.50.11550">
    <property type="match status" value="1"/>
</dbReference>
<dbReference type="Pfam" id="PF04187">
    <property type="entry name" value="Cofac_haem_bdg"/>
    <property type="match status" value="1"/>
</dbReference>
<proteinExistence type="predicted"/>
<dbReference type="Gene3D" id="1.10.8.760">
    <property type="entry name" value="Haem-binding uptake, Tiki superfamily, ChaN, domain 2"/>
    <property type="match status" value="1"/>
</dbReference>
<evidence type="ECO:0000259" key="2">
    <source>
        <dbReference type="Pfam" id="PF04187"/>
    </source>
</evidence>
<reference evidence="3 5" key="1">
    <citation type="submission" date="2019-03" db="EMBL/GenBank/DDBJ databases">
        <title>Genomic Encyclopedia of Type Strains, Phase IV (KMG-IV): sequencing the most valuable type-strain genomes for metagenomic binning, comparative biology and taxonomic classification.</title>
        <authorList>
            <person name="Goeker M."/>
        </authorList>
    </citation>
    <scope>NUCLEOTIDE SEQUENCE [LARGE SCALE GENOMIC DNA]</scope>
    <source>
        <strain evidence="3 5">DSM 28140</strain>
    </source>
</reference>
<reference evidence="4 6" key="2">
    <citation type="submission" date="2019-05" db="EMBL/GenBank/DDBJ databases">
        <title>Pasteurellaceae isolates from reptiles.</title>
        <authorList>
            <person name="Bojesen A.M."/>
            <person name="Lund E."/>
        </authorList>
    </citation>
    <scope>NUCLEOTIDE SEQUENCE [LARGE SCALE GENOMIC DNA]</scope>
    <source>
        <strain evidence="4 6">ELNT2x</strain>
    </source>
</reference>
<dbReference type="AlphaFoldDB" id="A0A4R3YBA3"/>
<organism evidence="3 5">
    <name type="scientific">Testudinibacter aquarius</name>
    <dbReference type="NCBI Taxonomy" id="1524974"/>
    <lineage>
        <taxon>Bacteria</taxon>
        <taxon>Pseudomonadati</taxon>
        <taxon>Pseudomonadota</taxon>
        <taxon>Gammaproteobacteria</taxon>
        <taxon>Pasteurellales</taxon>
        <taxon>Pasteurellaceae</taxon>
        <taxon>Testudinibacter</taxon>
    </lineage>
</organism>